<comment type="caution">
    <text evidence="2">The sequence shown here is derived from an EMBL/GenBank/DDBJ whole genome shotgun (WGS) entry which is preliminary data.</text>
</comment>
<keyword evidence="1" id="KW-0812">Transmembrane</keyword>
<name>A0ABP7XAZ9_9ACTN</name>
<reference evidence="3" key="1">
    <citation type="journal article" date="2019" name="Int. J. Syst. Evol. Microbiol.">
        <title>The Global Catalogue of Microorganisms (GCM) 10K type strain sequencing project: providing services to taxonomists for standard genome sequencing and annotation.</title>
        <authorList>
            <consortium name="The Broad Institute Genomics Platform"/>
            <consortium name="The Broad Institute Genome Sequencing Center for Infectious Disease"/>
            <person name="Wu L."/>
            <person name="Ma J."/>
        </authorList>
    </citation>
    <scope>NUCLEOTIDE SEQUENCE [LARGE SCALE GENOMIC DNA]</scope>
    <source>
        <strain evidence="3">JCM 16703</strain>
    </source>
</reference>
<keyword evidence="3" id="KW-1185">Reference proteome</keyword>
<protein>
    <recommendedName>
        <fullName evidence="4">Integral membrane protein</fullName>
    </recommendedName>
</protein>
<sequence length="244" mass="25485">MNTPAPVATSWRLLRGAVLAAVVLSFGAIAHLTSGGLLPGAGWFVVLAVLLTWWGARFLARPASRTRVLALVVGGQAAVHIALTALAGHRGDGVTGPLVRTAPTPAPVQVPDDVWTRTHRVGSLADQLMVGRPPSTQATFEVPEWVLHLWADLQPQQLPMVLAHALAAAAVGWWLAQGESALWTLVALGTRPLARLGVLLRALAVPSVVRLRRLPAPLLLPLVPAVADPGGGVVRRGPPSGRAA</sequence>
<accession>A0ABP7XAZ9</accession>
<keyword evidence="1" id="KW-0472">Membrane</keyword>
<dbReference type="RefSeq" id="WP_344731353.1">
    <property type="nucleotide sequence ID" value="NZ_BAAAZH010000001.1"/>
</dbReference>
<evidence type="ECO:0008006" key="4">
    <source>
        <dbReference type="Google" id="ProtNLM"/>
    </source>
</evidence>
<evidence type="ECO:0000313" key="3">
    <source>
        <dbReference type="Proteomes" id="UP001501495"/>
    </source>
</evidence>
<feature type="transmembrane region" description="Helical" evidence="1">
    <location>
        <begin position="40"/>
        <end position="60"/>
    </location>
</feature>
<dbReference type="Proteomes" id="UP001501495">
    <property type="component" value="Unassembled WGS sequence"/>
</dbReference>
<proteinExistence type="predicted"/>
<feature type="transmembrane region" description="Helical" evidence="1">
    <location>
        <begin position="12"/>
        <end position="34"/>
    </location>
</feature>
<organism evidence="2 3">
    <name type="scientific">Nocardioides fonticola</name>
    <dbReference type="NCBI Taxonomy" id="450363"/>
    <lineage>
        <taxon>Bacteria</taxon>
        <taxon>Bacillati</taxon>
        <taxon>Actinomycetota</taxon>
        <taxon>Actinomycetes</taxon>
        <taxon>Propionibacteriales</taxon>
        <taxon>Nocardioidaceae</taxon>
        <taxon>Nocardioides</taxon>
    </lineage>
</organism>
<dbReference type="EMBL" id="BAAAZH010000001">
    <property type="protein sequence ID" value="GAA4108557.1"/>
    <property type="molecule type" value="Genomic_DNA"/>
</dbReference>
<gene>
    <name evidence="2" type="ORF">GCM10022215_02360</name>
</gene>
<keyword evidence="1" id="KW-1133">Transmembrane helix</keyword>
<evidence type="ECO:0000313" key="2">
    <source>
        <dbReference type="EMBL" id="GAA4108557.1"/>
    </source>
</evidence>
<evidence type="ECO:0000256" key="1">
    <source>
        <dbReference type="SAM" id="Phobius"/>
    </source>
</evidence>